<dbReference type="Pfam" id="PF13962">
    <property type="entry name" value="PGG"/>
    <property type="match status" value="1"/>
</dbReference>
<keyword evidence="4" id="KW-1185">Reference proteome</keyword>
<gene>
    <name evidence="3" type="ORF">NE237_026196</name>
</gene>
<dbReference type="SUPFAM" id="SSF48403">
    <property type="entry name" value="Ankyrin repeat"/>
    <property type="match status" value="1"/>
</dbReference>
<dbReference type="Proteomes" id="UP001141806">
    <property type="component" value="Unassembled WGS sequence"/>
</dbReference>
<name>A0A9Q0H4G6_9MAGN</name>
<dbReference type="EMBL" id="JAMYWD010000010">
    <property type="protein sequence ID" value="KAJ4959085.1"/>
    <property type="molecule type" value="Genomic_DNA"/>
</dbReference>
<organism evidence="3 4">
    <name type="scientific">Protea cynaroides</name>
    <dbReference type="NCBI Taxonomy" id="273540"/>
    <lineage>
        <taxon>Eukaryota</taxon>
        <taxon>Viridiplantae</taxon>
        <taxon>Streptophyta</taxon>
        <taxon>Embryophyta</taxon>
        <taxon>Tracheophyta</taxon>
        <taxon>Spermatophyta</taxon>
        <taxon>Magnoliopsida</taxon>
        <taxon>Proteales</taxon>
        <taxon>Proteaceae</taxon>
        <taxon>Protea</taxon>
    </lineage>
</organism>
<feature type="transmembrane region" description="Helical" evidence="1">
    <location>
        <begin position="258"/>
        <end position="278"/>
    </location>
</feature>
<dbReference type="GO" id="GO:0016020">
    <property type="term" value="C:membrane"/>
    <property type="evidence" value="ECO:0007669"/>
    <property type="project" value="TreeGrafter"/>
</dbReference>
<evidence type="ECO:0000256" key="1">
    <source>
        <dbReference type="SAM" id="Phobius"/>
    </source>
</evidence>
<keyword evidence="1" id="KW-0472">Membrane</keyword>
<evidence type="ECO:0000313" key="3">
    <source>
        <dbReference type="EMBL" id="KAJ4959085.1"/>
    </source>
</evidence>
<protein>
    <recommendedName>
        <fullName evidence="2">PGG domain-containing protein</fullName>
    </recommendedName>
</protein>
<dbReference type="InterPro" id="IPR002110">
    <property type="entry name" value="Ankyrin_rpt"/>
</dbReference>
<reference evidence="3" key="1">
    <citation type="journal article" date="2023" name="Plant J.">
        <title>The genome of the king protea, Protea cynaroides.</title>
        <authorList>
            <person name="Chang J."/>
            <person name="Duong T.A."/>
            <person name="Schoeman C."/>
            <person name="Ma X."/>
            <person name="Roodt D."/>
            <person name="Barker N."/>
            <person name="Li Z."/>
            <person name="Van de Peer Y."/>
            <person name="Mizrachi E."/>
        </authorList>
    </citation>
    <scope>NUCLEOTIDE SEQUENCE</scope>
    <source>
        <tissue evidence="3">Young leaves</tissue>
    </source>
</reference>
<sequence length="375" mass="43108">MDPNISGSAKYDPTVINAKQKHKDAVEVVNQLVKYKRSRLNYYVNHGEDPHHSSTSDLQWNKFQALSRQNSNLDPLLQATKYGIIEVIQVILEEFPDAIEVQDMTGKNIFHIVAEYRQDTVFELLKSKNVPMGKMLLEVDNKENNTPLHLAAKYEFYQHRHVLPVLHQMPWEHVGSFYPQASHLRNKKGKTPQALFTETHKHPLQQSTKWVRENTSVVTMVVATLVVSVMFTATLSVPGGFKSDTGFPTLLYHKYIRTYFRLVSLSLFFSFASLSLTLHLHWTHFQQEDFYISLPLKFLLGNCILYLCAGFTVKAYVEIRLLESGGQYKREDIIFGQICSTIAILLALLVNIDVTLPFSLYLIQVSLFRSLSYFD</sequence>
<accession>A0A9Q0H4G6</accession>
<dbReference type="PANTHER" id="PTHR24177">
    <property type="entry name" value="CASKIN"/>
    <property type="match status" value="1"/>
</dbReference>
<feature type="transmembrane region" description="Helical" evidence="1">
    <location>
        <begin position="298"/>
        <end position="317"/>
    </location>
</feature>
<feature type="domain" description="PGG" evidence="2">
    <location>
        <begin position="213"/>
        <end position="317"/>
    </location>
</feature>
<dbReference type="PANTHER" id="PTHR24177:SF292">
    <property type="entry name" value="ANKYRIN REPEAT FAMILY PROTEIN-RELATED"/>
    <property type="match status" value="1"/>
</dbReference>
<dbReference type="Gene3D" id="1.25.40.20">
    <property type="entry name" value="Ankyrin repeat-containing domain"/>
    <property type="match status" value="1"/>
</dbReference>
<dbReference type="AlphaFoldDB" id="A0A9Q0H4G6"/>
<comment type="caution">
    <text evidence="3">The sequence shown here is derived from an EMBL/GenBank/DDBJ whole genome shotgun (WGS) entry which is preliminary data.</text>
</comment>
<dbReference type="InterPro" id="IPR036770">
    <property type="entry name" value="Ankyrin_rpt-contain_sf"/>
</dbReference>
<keyword evidence="1" id="KW-0812">Transmembrane</keyword>
<proteinExistence type="predicted"/>
<keyword evidence="1" id="KW-1133">Transmembrane helix</keyword>
<dbReference type="Pfam" id="PF12796">
    <property type="entry name" value="Ank_2"/>
    <property type="match status" value="1"/>
</dbReference>
<evidence type="ECO:0000313" key="4">
    <source>
        <dbReference type="Proteomes" id="UP001141806"/>
    </source>
</evidence>
<dbReference type="OrthoDB" id="1923662at2759"/>
<dbReference type="InterPro" id="IPR026961">
    <property type="entry name" value="PGG_dom"/>
</dbReference>
<feature type="transmembrane region" description="Helical" evidence="1">
    <location>
        <begin position="217"/>
        <end position="237"/>
    </location>
</feature>
<evidence type="ECO:0000259" key="2">
    <source>
        <dbReference type="Pfam" id="PF13962"/>
    </source>
</evidence>
<feature type="transmembrane region" description="Helical" evidence="1">
    <location>
        <begin position="338"/>
        <end position="363"/>
    </location>
</feature>